<name>A0ABW8RFR5_9BACI</name>
<evidence type="ECO:0000313" key="2">
    <source>
        <dbReference type="EMBL" id="MFK9092314.1"/>
    </source>
</evidence>
<sequence>MSYTIEKREKGYLLFTITRSEKRNAINYEVMEGLREAVNRAADSDIKALIITGEGSQAFCSGGDLSVFHLLHTKEEAYPMLSMMANILYSLLTLPIPTIALINGTAIGGGCEIAAACDFRLARKGIKAGFVQGKQAITTGWGGGSILAEKLSAASAMKLLMEAELQTAEDLKNAGFFNALFENDSLQACEVFIDKMVTKDVSVLQSYKKVWTRKWEETKLRERIEEEVRNCSLLWESDAHHNYVKTFMRKKTMDKE</sequence>
<gene>
    <name evidence="2" type="ORF">ACJEBI_12565</name>
</gene>
<keyword evidence="1" id="KW-0456">Lyase</keyword>
<organism evidence="2 3">
    <name type="scientific">Bacillus salipaludis</name>
    <dbReference type="NCBI Taxonomy" id="2547811"/>
    <lineage>
        <taxon>Bacteria</taxon>
        <taxon>Bacillati</taxon>
        <taxon>Bacillota</taxon>
        <taxon>Bacilli</taxon>
        <taxon>Bacillales</taxon>
        <taxon>Bacillaceae</taxon>
        <taxon>Bacillus</taxon>
    </lineage>
</organism>
<dbReference type="InterPro" id="IPR001753">
    <property type="entry name" value="Enoyl-CoA_hydra/iso"/>
</dbReference>
<dbReference type="InterPro" id="IPR029045">
    <property type="entry name" value="ClpP/crotonase-like_dom_sf"/>
</dbReference>
<dbReference type="EMBL" id="JBJHQH010000008">
    <property type="protein sequence ID" value="MFK9092314.1"/>
    <property type="molecule type" value="Genomic_DNA"/>
</dbReference>
<evidence type="ECO:0000256" key="1">
    <source>
        <dbReference type="ARBA" id="ARBA00023239"/>
    </source>
</evidence>
<dbReference type="PANTHER" id="PTHR11941:SF27">
    <property type="entry name" value="ETHYLMALONYL-COA DECARBOXYLASE"/>
    <property type="match status" value="1"/>
</dbReference>
<dbReference type="PANTHER" id="PTHR11941">
    <property type="entry name" value="ENOYL-COA HYDRATASE-RELATED"/>
    <property type="match status" value="1"/>
</dbReference>
<accession>A0ABW8RFR5</accession>
<dbReference type="RefSeq" id="WP_406580913.1">
    <property type="nucleotide sequence ID" value="NZ_JBJHQH010000008.1"/>
</dbReference>
<proteinExistence type="predicted"/>
<reference evidence="2 3" key="1">
    <citation type="submission" date="2024-11" db="EMBL/GenBank/DDBJ databases">
        <authorList>
            <person name="Lucas J.A."/>
        </authorList>
    </citation>
    <scope>NUCLEOTIDE SEQUENCE [LARGE SCALE GENOMIC DNA]</scope>
    <source>
        <strain evidence="2 3">Z 5.4</strain>
    </source>
</reference>
<dbReference type="Pfam" id="PF00378">
    <property type="entry name" value="ECH_1"/>
    <property type="match status" value="1"/>
</dbReference>
<dbReference type="SUPFAM" id="SSF52096">
    <property type="entry name" value="ClpP/crotonase"/>
    <property type="match status" value="1"/>
</dbReference>
<evidence type="ECO:0000313" key="3">
    <source>
        <dbReference type="Proteomes" id="UP001623041"/>
    </source>
</evidence>
<comment type="caution">
    <text evidence="2">The sequence shown here is derived from an EMBL/GenBank/DDBJ whole genome shotgun (WGS) entry which is preliminary data.</text>
</comment>
<protein>
    <submittedName>
        <fullName evidence="2">Enoyl-CoA hydratase/isomerase family protein</fullName>
    </submittedName>
</protein>
<dbReference type="Proteomes" id="UP001623041">
    <property type="component" value="Unassembled WGS sequence"/>
</dbReference>
<dbReference type="Gene3D" id="3.90.226.10">
    <property type="entry name" value="2-enoyl-CoA Hydratase, Chain A, domain 1"/>
    <property type="match status" value="1"/>
</dbReference>
<dbReference type="CDD" id="cd06558">
    <property type="entry name" value="crotonase-like"/>
    <property type="match status" value="1"/>
</dbReference>
<keyword evidence="3" id="KW-1185">Reference proteome</keyword>